<dbReference type="EMBL" id="QKWP01000077">
    <property type="protein sequence ID" value="RIB28078.1"/>
    <property type="molecule type" value="Genomic_DNA"/>
</dbReference>
<proteinExistence type="predicted"/>
<sequence>MHQDGKFIIIDFSSSMSLENQSKPTLKIAEENVAYVDPKFFNPTLKDIKYDKSSDIYSLGVIFWEISSGRPPFSDQPELKDKRFKNFSYS</sequence>
<dbReference type="PROSITE" id="PS50011">
    <property type="entry name" value="PROTEIN_KINASE_DOM"/>
    <property type="match status" value="1"/>
</dbReference>
<dbReference type="InterPro" id="IPR000719">
    <property type="entry name" value="Prot_kinase_dom"/>
</dbReference>
<evidence type="ECO:0000259" key="1">
    <source>
        <dbReference type="PROSITE" id="PS50011"/>
    </source>
</evidence>
<evidence type="ECO:0000313" key="2">
    <source>
        <dbReference type="EMBL" id="RIB28078.1"/>
    </source>
</evidence>
<dbReference type="OrthoDB" id="2445161at2759"/>
<dbReference type="Proteomes" id="UP000266673">
    <property type="component" value="Unassembled WGS sequence"/>
</dbReference>
<keyword evidence="3" id="KW-1185">Reference proteome</keyword>
<reference evidence="2 3" key="1">
    <citation type="submission" date="2018-06" db="EMBL/GenBank/DDBJ databases">
        <title>Comparative genomics reveals the genomic features of Rhizophagus irregularis, R. cerebriforme, R. diaphanum and Gigaspora rosea, and their symbiotic lifestyle signature.</title>
        <authorList>
            <person name="Morin E."/>
            <person name="San Clemente H."/>
            <person name="Chen E.C.H."/>
            <person name="De La Providencia I."/>
            <person name="Hainaut M."/>
            <person name="Kuo A."/>
            <person name="Kohler A."/>
            <person name="Murat C."/>
            <person name="Tang N."/>
            <person name="Roy S."/>
            <person name="Loubradou J."/>
            <person name="Henrissat B."/>
            <person name="Grigoriev I.V."/>
            <person name="Corradi N."/>
            <person name="Roux C."/>
            <person name="Martin F.M."/>
        </authorList>
    </citation>
    <scope>NUCLEOTIDE SEQUENCE [LARGE SCALE GENOMIC DNA]</scope>
    <source>
        <strain evidence="2 3">DAOM 194757</strain>
    </source>
</reference>
<dbReference type="Gene3D" id="1.10.510.10">
    <property type="entry name" value="Transferase(Phosphotransferase) domain 1"/>
    <property type="match status" value="1"/>
</dbReference>
<dbReference type="GO" id="GO:0004672">
    <property type="term" value="F:protein kinase activity"/>
    <property type="evidence" value="ECO:0007669"/>
    <property type="project" value="InterPro"/>
</dbReference>
<protein>
    <recommendedName>
        <fullName evidence="1">Protein kinase domain-containing protein</fullName>
    </recommendedName>
</protein>
<dbReference type="SUPFAM" id="SSF56112">
    <property type="entry name" value="Protein kinase-like (PK-like)"/>
    <property type="match status" value="1"/>
</dbReference>
<name>A0A397W1J8_9GLOM</name>
<dbReference type="InterPro" id="IPR011009">
    <property type="entry name" value="Kinase-like_dom_sf"/>
</dbReference>
<dbReference type="GO" id="GO:0005524">
    <property type="term" value="F:ATP binding"/>
    <property type="evidence" value="ECO:0007669"/>
    <property type="project" value="InterPro"/>
</dbReference>
<dbReference type="Pfam" id="PF00069">
    <property type="entry name" value="Pkinase"/>
    <property type="match status" value="1"/>
</dbReference>
<organism evidence="2 3">
    <name type="scientific">Gigaspora rosea</name>
    <dbReference type="NCBI Taxonomy" id="44941"/>
    <lineage>
        <taxon>Eukaryota</taxon>
        <taxon>Fungi</taxon>
        <taxon>Fungi incertae sedis</taxon>
        <taxon>Mucoromycota</taxon>
        <taxon>Glomeromycotina</taxon>
        <taxon>Glomeromycetes</taxon>
        <taxon>Diversisporales</taxon>
        <taxon>Gigasporaceae</taxon>
        <taxon>Gigaspora</taxon>
    </lineage>
</organism>
<gene>
    <name evidence="2" type="ORF">C2G38_2060227</name>
</gene>
<dbReference type="AlphaFoldDB" id="A0A397W1J8"/>
<feature type="non-terminal residue" evidence="2">
    <location>
        <position position="1"/>
    </location>
</feature>
<feature type="domain" description="Protein kinase" evidence="1">
    <location>
        <begin position="1"/>
        <end position="90"/>
    </location>
</feature>
<evidence type="ECO:0000313" key="3">
    <source>
        <dbReference type="Proteomes" id="UP000266673"/>
    </source>
</evidence>
<comment type="caution">
    <text evidence="2">The sequence shown here is derived from an EMBL/GenBank/DDBJ whole genome shotgun (WGS) entry which is preliminary data.</text>
</comment>
<accession>A0A397W1J8</accession>